<dbReference type="PROSITE" id="PS51900">
    <property type="entry name" value="CB"/>
    <property type="match status" value="1"/>
</dbReference>
<dbReference type="EMBL" id="CP000115">
    <property type="protein sequence ID" value="ABA03539.1"/>
    <property type="molecule type" value="Genomic_DNA"/>
</dbReference>
<evidence type="ECO:0000256" key="6">
    <source>
        <dbReference type="SAM" id="MobiDB-lite"/>
    </source>
</evidence>
<dbReference type="AlphaFoldDB" id="Q3SW02"/>
<dbReference type="InterPro" id="IPR013762">
    <property type="entry name" value="Integrase-like_cat_sf"/>
</dbReference>
<dbReference type="GO" id="GO:0015074">
    <property type="term" value="P:DNA integration"/>
    <property type="evidence" value="ECO:0007669"/>
    <property type="project" value="UniProtKB-KW"/>
</dbReference>
<evidence type="ECO:0000313" key="9">
    <source>
        <dbReference type="EMBL" id="ABA03539.1"/>
    </source>
</evidence>
<evidence type="ECO:0000256" key="5">
    <source>
        <dbReference type="PROSITE-ProRule" id="PRU01248"/>
    </source>
</evidence>
<evidence type="ECO:0000259" key="8">
    <source>
        <dbReference type="PROSITE" id="PS51900"/>
    </source>
</evidence>
<feature type="region of interest" description="Disordered" evidence="6">
    <location>
        <begin position="393"/>
        <end position="424"/>
    </location>
</feature>
<proteinExistence type="inferred from homology"/>
<dbReference type="InterPro" id="IPR002104">
    <property type="entry name" value="Integrase_catalytic"/>
</dbReference>
<keyword evidence="3 5" id="KW-0238">DNA-binding</keyword>
<name>Q3SW02_NITWN</name>
<evidence type="ECO:0000259" key="7">
    <source>
        <dbReference type="PROSITE" id="PS51898"/>
    </source>
</evidence>
<dbReference type="OrthoDB" id="9785687at2"/>
<sequence>MSDIRKRVGRKGTTYQVRYPSKSSKTGYAYKTFATRKEALAFRDDSAARASAARPQSDSRTVEQGVQKWLDVCEKEGRNGREPVTKYTLANYRYRADIMLSYPWDKQLHELTKPDIIEFRSWLLQKHSRDVAQKVLLSFHSMIRELVGRGILQNDMAAGVSIAAASRYDTSVTIPSEADIMALLAAADRLANARNLKVQQSWQRYRPMLYLAVDSGMRPQEYLVLARSAIKETGVEVSRALEGGGTAITVTKTRAGRRFIDLSAETLDMVRHYAEHHAVANRYDLVFPTETGKWLSIRNWRNRAFARACEEAGLMVEEEENGEKVMRPKYRPYDLRHFYASMLIEQRVNLKRIQTLMGHRNIQTTLNVYGHLIERAEAVADKRTSVLSFVERDASTAPADGVKSRSRPRKRKAASDASFLEAAE</sequence>
<comment type="similarity">
    <text evidence="1">Belongs to the 'phage' integrase family.</text>
</comment>
<dbReference type="PROSITE" id="PS51898">
    <property type="entry name" value="TYR_RECOMBINASE"/>
    <property type="match status" value="1"/>
</dbReference>
<dbReference type="STRING" id="323098.Nwi_0272"/>
<dbReference type="GO" id="GO:0006310">
    <property type="term" value="P:DNA recombination"/>
    <property type="evidence" value="ECO:0007669"/>
    <property type="project" value="UniProtKB-KW"/>
</dbReference>
<evidence type="ECO:0000313" key="10">
    <source>
        <dbReference type="Proteomes" id="UP000002531"/>
    </source>
</evidence>
<dbReference type="Gene3D" id="1.10.443.10">
    <property type="entry name" value="Intergrase catalytic core"/>
    <property type="match status" value="1"/>
</dbReference>
<feature type="domain" description="Core-binding (CB)" evidence="8">
    <location>
        <begin position="60"/>
        <end position="147"/>
    </location>
</feature>
<dbReference type="InterPro" id="IPR050090">
    <property type="entry name" value="Tyrosine_recombinase_XerCD"/>
</dbReference>
<protein>
    <submittedName>
        <fullName evidence="9">Phage integrase</fullName>
    </submittedName>
</protein>
<dbReference type="Gene3D" id="1.10.150.130">
    <property type="match status" value="1"/>
</dbReference>
<dbReference type="GO" id="GO:0003677">
    <property type="term" value="F:DNA binding"/>
    <property type="evidence" value="ECO:0007669"/>
    <property type="project" value="UniProtKB-UniRule"/>
</dbReference>
<evidence type="ECO:0000256" key="4">
    <source>
        <dbReference type="ARBA" id="ARBA00023172"/>
    </source>
</evidence>
<reference evidence="9 10" key="1">
    <citation type="journal article" date="2006" name="Appl. Environ. Microbiol.">
        <title>Genome sequence of the chemolithoautotrophic nitrite-oxidizing bacterium Nitrobacter winogradskyi Nb-255.</title>
        <authorList>
            <person name="Starkenburg S.R."/>
            <person name="Chain P.S."/>
            <person name="Sayavedra-Soto L.A."/>
            <person name="Hauser L."/>
            <person name="Land M.L."/>
            <person name="Larimer F.W."/>
            <person name="Malfatti S.A."/>
            <person name="Klotz M.G."/>
            <person name="Bottomley P.J."/>
            <person name="Arp D.J."/>
            <person name="Hickey W.J."/>
        </authorList>
    </citation>
    <scope>NUCLEOTIDE SEQUENCE [LARGE SCALE GENOMIC DNA]</scope>
    <source>
        <strain evidence="10">ATCC 25391 / DSM 10237 / CIP 104748 / NCIMB 11846 / Nb-255</strain>
    </source>
</reference>
<evidence type="ECO:0000256" key="1">
    <source>
        <dbReference type="ARBA" id="ARBA00008857"/>
    </source>
</evidence>
<dbReference type="InterPro" id="IPR010998">
    <property type="entry name" value="Integrase_recombinase_N"/>
</dbReference>
<evidence type="ECO:0000256" key="3">
    <source>
        <dbReference type="ARBA" id="ARBA00023125"/>
    </source>
</evidence>
<dbReference type="PANTHER" id="PTHR30349">
    <property type="entry name" value="PHAGE INTEGRASE-RELATED"/>
    <property type="match status" value="1"/>
</dbReference>
<keyword evidence="2" id="KW-0229">DNA integration</keyword>
<accession>Q3SW02</accession>
<dbReference type="Pfam" id="PF00589">
    <property type="entry name" value="Phage_integrase"/>
    <property type="match status" value="1"/>
</dbReference>
<dbReference type="InterPro" id="IPR011010">
    <property type="entry name" value="DNA_brk_join_enz"/>
</dbReference>
<dbReference type="eggNOG" id="COG0582">
    <property type="taxonomic scope" value="Bacteria"/>
</dbReference>
<dbReference type="KEGG" id="nwi:Nwi_0272"/>
<keyword evidence="10" id="KW-1185">Reference proteome</keyword>
<dbReference type="RefSeq" id="WP_011313605.1">
    <property type="nucleotide sequence ID" value="NC_007406.1"/>
</dbReference>
<feature type="domain" description="Tyr recombinase" evidence="7">
    <location>
        <begin position="169"/>
        <end position="384"/>
    </location>
</feature>
<dbReference type="Proteomes" id="UP000002531">
    <property type="component" value="Chromosome"/>
</dbReference>
<dbReference type="SUPFAM" id="SSF56349">
    <property type="entry name" value="DNA breaking-rejoining enzymes"/>
    <property type="match status" value="1"/>
</dbReference>
<dbReference type="CDD" id="cd01189">
    <property type="entry name" value="INT_ICEBs1_C_like"/>
    <property type="match status" value="1"/>
</dbReference>
<evidence type="ECO:0000256" key="2">
    <source>
        <dbReference type="ARBA" id="ARBA00022908"/>
    </source>
</evidence>
<dbReference type="HOGENOM" id="CLU_676050_0_0_5"/>
<gene>
    <name evidence="9" type="ordered locus">Nwi_0272</name>
</gene>
<keyword evidence="4" id="KW-0233">DNA recombination</keyword>
<dbReference type="InterPro" id="IPR044068">
    <property type="entry name" value="CB"/>
</dbReference>
<organism evidence="9 10">
    <name type="scientific">Nitrobacter winogradskyi (strain ATCC 25391 / DSM 10237 / CIP 104748 / NCIMB 11846 / Nb-255)</name>
    <dbReference type="NCBI Taxonomy" id="323098"/>
    <lineage>
        <taxon>Bacteria</taxon>
        <taxon>Pseudomonadati</taxon>
        <taxon>Pseudomonadota</taxon>
        <taxon>Alphaproteobacteria</taxon>
        <taxon>Hyphomicrobiales</taxon>
        <taxon>Nitrobacteraceae</taxon>
        <taxon>Nitrobacter</taxon>
    </lineage>
</organism>
<dbReference type="PANTHER" id="PTHR30349:SF64">
    <property type="entry name" value="PROPHAGE INTEGRASE INTD-RELATED"/>
    <property type="match status" value="1"/>
</dbReference>